<dbReference type="InterPro" id="IPR036760">
    <property type="entry name" value="SspB-like_sf"/>
</dbReference>
<dbReference type="EMBL" id="CP059693">
    <property type="protein sequence ID" value="WDE12597.1"/>
    <property type="molecule type" value="Genomic_DNA"/>
</dbReference>
<dbReference type="PANTHER" id="PTHR37486:SF1">
    <property type="entry name" value="STRINGENT STARVATION PROTEIN B"/>
    <property type="match status" value="1"/>
</dbReference>
<proteinExistence type="predicted"/>
<feature type="region of interest" description="Disordered" evidence="1">
    <location>
        <begin position="114"/>
        <end position="163"/>
    </location>
</feature>
<dbReference type="GO" id="GO:0006508">
    <property type="term" value="P:proteolysis"/>
    <property type="evidence" value="ECO:0007669"/>
    <property type="project" value="UniProtKB-KW"/>
</dbReference>
<keyword evidence="2" id="KW-0378">Hydrolase</keyword>
<accession>A0ABY7VIU0</accession>
<dbReference type="PANTHER" id="PTHR37486">
    <property type="entry name" value="STRINGENT STARVATION PROTEIN B"/>
    <property type="match status" value="1"/>
</dbReference>
<dbReference type="InterPro" id="IPR007481">
    <property type="entry name" value="SspB"/>
</dbReference>
<evidence type="ECO:0000256" key="1">
    <source>
        <dbReference type="SAM" id="MobiDB-lite"/>
    </source>
</evidence>
<reference evidence="2 3" key="1">
    <citation type="journal article" date="2022" name="Mar. Drugs">
        <title>Bioassay-Guided Fractionation Leads to the Detection of Cholic Acid Generated by the Rare Thalassomonas sp.</title>
        <authorList>
            <person name="Pheiffer F."/>
            <person name="Schneider Y.K."/>
            <person name="Hansen E.H."/>
            <person name="Andersen J.H."/>
            <person name="Isaksson J."/>
            <person name="Busche T."/>
            <person name="R C."/>
            <person name="Kalinowski J."/>
            <person name="Zyl L.V."/>
            <person name="Trindade M."/>
        </authorList>
    </citation>
    <scope>NUCLEOTIDE SEQUENCE [LARGE SCALE GENOMIC DNA]</scope>
    <source>
        <strain evidence="2 3">A5K-61T</strain>
    </source>
</reference>
<evidence type="ECO:0000313" key="3">
    <source>
        <dbReference type="Proteomes" id="UP001215231"/>
    </source>
</evidence>
<gene>
    <name evidence="2" type="ORF">H3N35_03715</name>
</gene>
<name>A0ABY7VIU0_9GAMM</name>
<sequence>MSISMTSNKPYIVKAFYDWISDNQLTPYIVVDVSVYGVLVPMSYVNDGQIVLNVSGSAVGSIALGDEAIEFSARFGGKLEHLCVPYGAIAAIYAKENGAGTSLPIEHPEAAQEEALAAVDKPAASQGNEEPGLSAVTSADEHQQEQSKPASAAKGKPSLKVVK</sequence>
<dbReference type="Gene3D" id="2.30.30.220">
    <property type="entry name" value="SspB-like"/>
    <property type="match status" value="1"/>
</dbReference>
<evidence type="ECO:0000313" key="2">
    <source>
        <dbReference type="EMBL" id="WDE12597.1"/>
    </source>
</evidence>
<keyword evidence="3" id="KW-1185">Reference proteome</keyword>
<dbReference type="GO" id="GO:0008233">
    <property type="term" value="F:peptidase activity"/>
    <property type="evidence" value="ECO:0007669"/>
    <property type="project" value="UniProtKB-KW"/>
</dbReference>
<dbReference type="PIRSF" id="PIRSF005276">
    <property type="entry name" value="SspB"/>
    <property type="match status" value="1"/>
</dbReference>
<keyword evidence="2" id="KW-0645">Protease</keyword>
<organism evidence="2 3">
    <name type="scientific">Thalassomonas haliotis</name>
    <dbReference type="NCBI Taxonomy" id="485448"/>
    <lineage>
        <taxon>Bacteria</taxon>
        <taxon>Pseudomonadati</taxon>
        <taxon>Pseudomonadota</taxon>
        <taxon>Gammaproteobacteria</taxon>
        <taxon>Alteromonadales</taxon>
        <taxon>Colwelliaceae</taxon>
        <taxon>Thalassomonas</taxon>
    </lineage>
</organism>
<dbReference type="NCBIfam" id="NF008769">
    <property type="entry name" value="PRK11798.2-5"/>
    <property type="match status" value="1"/>
</dbReference>
<protein>
    <submittedName>
        <fullName evidence="2">ClpXP protease specificity-enhancing factor</fullName>
    </submittedName>
</protein>
<dbReference type="SUPFAM" id="SSF101738">
    <property type="entry name" value="SspB-like"/>
    <property type="match status" value="1"/>
</dbReference>
<dbReference type="Proteomes" id="UP001215231">
    <property type="component" value="Chromosome"/>
</dbReference>
<dbReference type="Pfam" id="PF04386">
    <property type="entry name" value="SspB"/>
    <property type="match status" value="1"/>
</dbReference>